<evidence type="ECO:0000256" key="4">
    <source>
        <dbReference type="ARBA" id="ARBA00023136"/>
    </source>
</evidence>
<evidence type="ECO:0000256" key="3">
    <source>
        <dbReference type="ARBA" id="ARBA00022989"/>
    </source>
</evidence>
<dbReference type="EMBL" id="JABUFE010000019">
    <property type="protein sequence ID" value="NSX56798.1"/>
    <property type="molecule type" value="Genomic_DNA"/>
</dbReference>
<evidence type="ECO:0000256" key="1">
    <source>
        <dbReference type="ARBA" id="ARBA00004167"/>
    </source>
</evidence>
<proteinExistence type="predicted"/>
<organism evidence="7 8">
    <name type="scientific">Parasulfitobacter algicola</name>
    <dbReference type="NCBI Taxonomy" id="2614809"/>
    <lineage>
        <taxon>Bacteria</taxon>
        <taxon>Pseudomonadati</taxon>
        <taxon>Pseudomonadota</taxon>
        <taxon>Alphaproteobacteria</taxon>
        <taxon>Rhodobacterales</taxon>
        <taxon>Roseobacteraceae</taxon>
        <taxon>Parasulfitobacter</taxon>
    </lineage>
</organism>
<dbReference type="InterPro" id="IPR032710">
    <property type="entry name" value="NTF2-like_dom_sf"/>
</dbReference>
<feature type="domain" description="Bacterial virulence protein VirB8" evidence="6">
    <location>
        <begin position="15"/>
        <end position="222"/>
    </location>
</feature>
<comment type="caution">
    <text evidence="7">The sequence shown here is derived from an EMBL/GenBank/DDBJ whole genome shotgun (WGS) entry which is preliminary data.</text>
</comment>
<evidence type="ECO:0000256" key="2">
    <source>
        <dbReference type="ARBA" id="ARBA00022692"/>
    </source>
</evidence>
<dbReference type="Pfam" id="PF04335">
    <property type="entry name" value="VirB8"/>
    <property type="match status" value="1"/>
</dbReference>
<name>A0ABX2J1J8_9RHOB</name>
<dbReference type="CDD" id="cd16424">
    <property type="entry name" value="VirB8"/>
    <property type="match status" value="1"/>
</dbReference>
<dbReference type="PIRSF" id="PIRSF003299">
    <property type="entry name" value="VirB8_PtlE"/>
    <property type="match status" value="1"/>
</dbReference>
<keyword evidence="2 5" id="KW-0812">Transmembrane</keyword>
<evidence type="ECO:0000256" key="5">
    <source>
        <dbReference type="SAM" id="Phobius"/>
    </source>
</evidence>
<keyword evidence="3 5" id="KW-1133">Transmembrane helix</keyword>
<gene>
    <name evidence="7" type="ORF">HRQ87_18605</name>
</gene>
<dbReference type="SUPFAM" id="SSF54427">
    <property type="entry name" value="NTF2-like"/>
    <property type="match status" value="1"/>
</dbReference>
<accession>A0ABX2J1J8</accession>
<keyword evidence="4 5" id="KW-0472">Membrane</keyword>
<keyword evidence="8" id="KW-1185">Reference proteome</keyword>
<evidence type="ECO:0000313" key="8">
    <source>
        <dbReference type="Proteomes" id="UP000777935"/>
    </source>
</evidence>
<sequence>MMTDDAEIKQYLKEARSFDYDLRLRSDRSRRLAWMVAGVSGAIAVAACTAVAMLAPLKTVEPFVIRVDSATGVPEVMTSLSDGQEEYDEAVSKYFLARYVRVREGYSFATREAIFREVQLLSSRDEQAEFSQSYNASNPDSPQFIYGRNGKADVAIRSIAFIGEDLAQVRFARTVTQRDESVRTLWVATVQFNFQSDAIISDQDRLINPLGFIVTDYRADPEVVE</sequence>
<evidence type="ECO:0000259" key="6">
    <source>
        <dbReference type="Pfam" id="PF04335"/>
    </source>
</evidence>
<dbReference type="Gene3D" id="3.10.450.230">
    <property type="entry name" value="VirB8 protein"/>
    <property type="match status" value="1"/>
</dbReference>
<evidence type="ECO:0000313" key="7">
    <source>
        <dbReference type="EMBL" id="NSX56798.1"/>
    </source>
</evidence>
<dbReference type="InterPro" id="IPR026264">
    <property type="entry name" value="VirB8/PtlE"/>
</dbReference>
<dbReference type="InterPro" id="IPR007430">
    <property type="entry name" value="VirB8"/>
</dbReference>
<dbReference type="Proteomes" id="UP000777935">
    <property type="component" value="Unassembled WGS sequence"/>
</dbReference>
<comment type="subcellular location">
    <subcellularLocation>
        <location evidence="1">Membrane</location>
        <topology evidence="1">Single-pass membrane protein</topology>
    </subcellularLocation>
</comment>
<reference evidence="7 8" key="1">
    <citation type="submission" date="2020-06" db="EMBL/GenBank/DDBJ databases">
        <title>Sulfitobacter algicola sp. nov., isolated from green algae.</title>
        <authorList>
            <person name="Wang C."/>
        </authorList>
    </citation>
    <scope>NUCLEOTIDE SEQUENCE [LARGE SCALE GENOMIC DNA]</scope>
    <source>
        <strain evidence="7 8">1151</strain>
    </source>
</reference>
<feature type="transmembrane region" description="Helical" evidence="5">
    <location>
        <begin position="32"/>
        <end position="55"/>
    </location>
</feature>
<protein>
    <submittedName>
        <fullName evidence="7">VirB8 family protein</fullName>
    </submittedName>
</protein>